<organism evidence="2 3">
    <name type="scientific">Sphingomonas natans</name>
    <dbReference type="NCBI Taxonomy" id="3063330"/>
    <lineage>
        <taxon>Bacteria</taxon>
        <taxon>Pseudomonadati</taxon>
        <taxon>Pseudomonadota</taxon>
        <taxon>Alphaproteobacteria</taxon>
        <taxon>Sphingomonadales</taxon>
        <taxon>Sphingomonadaceae</taxon>
        <taxon>Sphingomonas</taxon>
    </lineage>
</organism>
<protein>
    <recommendedName>
        <fullName evidence="4">DUF2975 domain-containing protein</fullName>
    </recommendedName>
</protein>
<sequence>MLDTYSLSPRRARIVRLAAALFLLVGLVSLVGTAVSMARPALSVRCGAAGCTGRTPLIDLAPEDARPALAASRTAQAAFAHHVARPIVRAGLAATQLIRGLPFAALMLAVGLALRRLAARVGDDLAQALPWLRRAALAALVAAIAPPVTDSLSAMILFPGTPSGAMWYLEVDFLRLACDLLLALAAVAVAWAIDAGGRAERDVASFV</sequence>
<gene>
    <name evidence="2" type="ORF">Q4F19_02600</name>
</gene>
<keyword evidence="1" id="KW-0472">Membrane</keyword>
<evidence type="ECO:0008006" key="4">
    <source>
        <dbReference type="Google" id="ProtNLM"/>
    </source>
</evidence>
<keyword evidence="1" id="KW-0812">Transmembrane</keyword>
<evidence type="ECO:0000313" key="3">
    <source>
        <dbReference type="Proteomes" id="UP001169764"/>
    </source>
</evidence>
<keyword evidence="1" id="KW-1133">Transmembrane helix</keyword>
<feature type="transmembrane region" description="Helical" evidence="1">
    <location>
        <begin position="97"/>
        <end position="114"/>
    </location>
</feature>
<dbReference type="EMBL" id="JAUOTP010000001">
    <property type="protein sequence ID" value="MDO6413261.1"/>
    <property type="molecule type" value="Genomic_DNA"/>
</dbReference>
<reference evidence="2" key="1">
    <citation type="submission" date="2023-07" db="EMBL/GenBank/DDBJ databases">
        <authorList>
            <person name="Kim M."/>
        </authorList>
    </citation>
    <scope>NUCLEOTIDE SEQUENCE</scope>
    <source>
        <strain evidence="2">BIUV-7</strain>
    </source>
</reference>
<evidence type="ECO:0000313" key="2">
    <source>
        <dbReference type="EMBL" id="MDO6413261.1"/>
    </source>
</evidence>
<name>A0ABT8Y4K9_9SPHN</name>
<keyword evidence="3" id="KW-1185">Reference proteome</keyword>
<proteinExistence type="predicted"/>
<dbReference type="Proteomes" id="UP001169764">
    <property type="component" value="Unassembled WGS sequence"/>
</dbReference>
<comment type="caution">
    <text evidence="2">The sequence shown here is derived from an EMBL/GenBank/DDBJ whole genome shotgun (WGS) entry which is preliminary data.</text>
</comment>
<feature type="transmembrane region" description="Helical" evidence="1">
    <location>
        <begin position="135"/>
        <end position="158"/>
    </location>
</feature>
<feature type="transmembrane region" description="Helical" evidence="1">
    <location>
        <begin position="173"/>
        <end position="193"/>
    </location>
</feature>
<evidence type="ECO:0000256" key="1">
    <source>
        <dbReference type="SAM" id="Phobius"/>
    </source>
</evidence>
<accession>A0ABT8Y4K9</accession>